<organism evidence="1">
    <name type="scientific">Anguilla anguilla</name>
    <name type="common">European freshwater eel</name>
    <name type="synonym">Muraena anguilla</name>
    <dbReference type="NCBI Taxonomy" id="7936"/>
    <lineage>
        <taxon>Eukaryota</taxon>
        <taxon>Metazoa</taxon>
        <taxon>Chordata</taxon>
        <taxon>Craniata</taxon>
        <taxon>Vertebrata</taxon>
        <taxon>Euteleostomi</taxon>
        <taxon>Actinopterygii</taxon>
        <taxon>Neopterygii</taxon>
        <taxon>Teleostei</taxon>
        <taxon>Anguilliformes</taxon>
        <taxon>Anguillidae</taxon>
        <taxon>Anguilla</taxon>
    </lineage>
</organism>
<dbReference type="AlphaFoldDB" id="A0A0E9XCF0"/>
<reference evidence="1" key="2">
    <citation type="journal article" date="2015" name="Fish Shellfish Immunol.">
        <title>Early steps in the European eel (Anguilla anguilla)-Vibrio vulnificus interaction in the gills: Role of the RtxA13 toxin.</title>
        <authorList>
            <person name="Callol A."/>
            <person name="Pajuelo D."/>
            <person name="Ebbesson L."/>
            <person name="Teles M."/>
            <person name="MacKenzie S."/>
            <person name="Amaro C."/>
        </authorList>
    </citation>
    <scope>NUCLEOTIDE SEQUENCE</scope>
</reference>
<protein>
    <submittedName>
        <fullName evidence="1">Uncharacterized protein</fullName>
    </submittedName>
</protein>
<reference evidence="1" key="1">
    <citation type="submission" date="2014-11" db="EMBL/GenBank/DDBJ databases">
        <authorList>
            <person name="Amaro Gonzalez C."/>
        </authorList>
    </citation>
    <scope>NUCLEOTIDE SEQUENCE</scope>
</reference>
<accession>A0A0E9XCF0</accession>
<evidence type="ECO:0000313" key="1">
    <source>
        <dbReference type="EMBL" id="JAH99520.1"/>
    </source>
</evidence>
<name>A0A0E9XCF0_ANGAN</name>
<dbReference type="EMBL" id="GBXM01009057">
    <property type="protein sequence ID" value="JAH99520.1"/>
    <property type="molecule type" value="Transcribed_RNA"/>
</dbReference>
<sequence>MKTMQHPELNKTMPGTYRCCVLTLQCLYPLLPH</sequence>
<proteinExistence type="predicted"/>